<dbReference type="GO" id="GO:0004550">
    <property type="term" value="F:nucleoside diphosphate kinase activity"/>
    <property type="evidence" value="ECO:0007669"/>
    <property type="project" value="UniProtKB-EC"/>
</dbReference>
<dbReference type="InterPro" id="IPR036850">
    <property type="entry name" value="NDK-like_dom_sf"/>
</dbReference>
<evidence type="ECO:0000256" key="3">
    <source>
        <dbReference type="ARBA" id="ARBA00012966"/>
    </source>
</evidence>
<evidence type="ECO:0000256" key="4">
    <source>
        <dbReference type="ARBA" id="ARBA00022679"/>
    </source>
</evidence>
<organism evidence="8 9">
    <name type="scientific">Candidatus Berkelbacteria bacterium CG10_big_fil_rev_8_21_14_0_10_43_14</name>
    <dbReference type="NCBI Taxonomy" id="1974515"/>
    <lineage>
        <taxon>Bacteria</taxon>
        <taxon>Candidatus Berkelbacteria</taxon>
    </lineage>
</organism>
<evidence type="ECO:0000259" key="7">
    <source>
        <dbReference type="SMART" id="SM00562"/>
    </source>
</evidence>
<evidence type="ECO:0000256" key="1">
    <source>
        <dbReference type="ARBA" id="ARBA00001946"/>
    </source>
</evidence>
<dbReference type="InterPro" id="IPR034907">
    <property type="entry name" value="NDK-like_dom"/>
</dbReference>
<keyword evidence="5 8" id="KW-0418">Kinase</keyword>
<sequence length="193" mass="22088">MHPKDEITYVMIKPDGVKRGLTGEILRRFEQRGLKVVGIRMLKPTKEQIDTHYPTDVEWIERLGKKTAATYEKIGWDLKEKMGTNNLLSIGKQVREWVVEYMISAPVVCIIIKGVHAVEMVRKLAGDTKPCDALPGTIRGDYSVDSPALANSEKRSIYNIVHASETQEEAQHEIKHWFGDYELNDYDRTDDMV</sequence>
<comment type="similarity">
    <text evidence="2 6">Belongs to the NDK family.</text>
</comment>
<dbReference type="CDD" id="cd04413">
    <property type="entry name" value="NDPk_I"/>
    <property type="match status" value="1"/>
</dbReference>
<keyword evidence="4 8" id="KW-0808">Transferase</keyword>
<comment type="caution">
    <text evidence="6">Lacks conserved residue(s) required for the propagation of feature annotation.</text>
</comment>
<evidence type="ECO:0000256" key="2">
    <source>
        <dbReference type="ARBA" id="ARBA00008142"/>
    </source>
</evidence>
<reference evidence="9" key="1">
    <citation type="submission" date="2017-09" db="EMBL/GenBank/DDBJ databases">
        <title>Depth-based differentiation of microbial function through sediment-hosted aquifers and enrichment of novel symbionts in the deep terrestrial subsurface.</title>
        <authorList>
            <person name="Probst A.J."/>
            <person name="Ladd B."/>
            <person name="Jarett J.K."/>
            <person name="Geller-Mcgrath D.E."/>
            <person name="Sieber C.M.K."/>
            <person name="Emerson J.B."/>
            <person name="Anantharaman K."/>
            <person name="Thomas B.C."/>
            <person name="Malmstrom R."/>
            <person name="Stieglmeier M."/>
            <person name="Klingl A."/>
            <person name="Woyke T."/>
            <person name="Ryan C.M."/>
            <person name="Banfield J.F."/>
        </authorList>
    </citation>
    <scope>NUCLEOTIDE SEQUENCE [LARGE SCALE GENOMIC DNA]</scope>
</reference>
<evidence type="ECO:0000313" key="9">
    <source>
        <dbReference type="Proteomes" id="UP000231162"/>
    </source>
</evidence>
<evidence type="ECO:0000256" key="5">
    <source>
        <dbReference type="ARBA" id="ARBA00022777"/>
    </source>
</evidence>
<dbReference type="EMBL" id="PEZX01000044">
    <property type="protein sequence ID" value="PIS06653.1"/>
    <property type="molecule type" value="Genomic_DNA"/>
</dbReference>
<comment type="caution">
    <text evidence="8">The sequence shown here is derived from an EMBL/GenBank/DDBJ whole genome shotgun (WGS) entry which is preliminary data.</text>
</comment>
<protein>
    <recommendedName>
        <fullName evidence="3">nucleoside-diphosphate kinase</fullName>
        <ecNumber evidence="3">2.7.4.6</ecNumber>
    </recommendedName>
</protein>
<proteinExistence type="inferred from homology"/>
<gene>
    <name evidence="8" type="ORF">COT79_03560</name>
</gene>
<dbReference type="PROSITE" id="PS51374">
    <property type="entry name" value="NDPK_LIKE"/>
    <property type="match status" value="1"/>
</dbReference>
<dbReference type="Pfam" id="PF00334">
    <property type="entry name" value="NDK"/>
    <property type="match status" value="2"/>
</dbReference>
<dbReference type="PANTHER" id="PTHR11349">
    <property type="entry name" value="NUCLEOSIDE DIPHOSPHATE KINASE"/>
    <property type="match status" value="1"/>
</dbReference>
<evidence type="ECO:0000256" key="6">
    <source>
        <dbReference type="PROSITE-ProRule" id="PRU00706"/>
    </source>
</evidence>
<name>A0A2M6R7Z0_9BACT</name>
<comment type="cofactor">
    <cofactor evidence="1">
        <name>Mg(2+)</name>
        <dbReference type="ChEBI" id="CHEBI:18420"/>
    </cofactor>
</comment>
<feature type="domain" description="Nucleoside diphosphate kinase-like" evidence="7">
    <location>
        <begin position="5"/>
        <end position="185"/>
    </location>
</feature>
<dbReference type="SUPFAM" id="SSF54919">
    <property type="entry name" value="Nucleoside diphosphate kinase, NDK"/>
    <property type="match status" value="1"/>
</dbReference>
<dbReference type="EC" id="2.7.4.6" evidence="3"/>
<dbReference type="SMART" id="SM00562">
    <property type="entry name" value="NDK"/>
    <property type="match status" value="1"/>
</dbReference>
<dbReference type="Gene3D" id="3.30.70.141">
    <property type="entry name" value="Nucleoside diphosphate kinase-like domain"/>
    <property type="match status" value="1"/>
</dbReference>
<dbReference type="AlphaFoldDB" id="A0A2M6R7Z0"/>
<accession>A0A2M6R7Z0</accession>
<evidence type="ECO:0000313" key="8">
    <source>
        <dbReference type="EMBL" id="PIS06653.1"/>
    </source>
</evidence>
<dbReference type="Proteomes" id="UP000231162">
    <property type="component" value="Unassembled WGS sequence"/>
</dbReference>